<keyword evidence="6" id="KW-1185">Reference proteome</keyword>
<gene>
    <name evidence="5" type="ORF">ISALK_03140</name>
</gene>
<evidence type="ECO:0000256" key="3">
    <source>
        <dbReference type="ARBA" id="ARBA00022840"/>
    </source>
</evidence>
<dbReference type="Gene3D" id="3.40.50.300">
    <property type="entry name" value="P-loop containing nucleotide triphosphate hydrolases"/>
    <property type="match status" value="1"/>
</dbReference>
<dbReference type="GO" id="GO:0005315">
    <property type="term" value="F:phosphate transmembrane transporter activity"/>
    <property type="evidence" value="ECO:0007669"/>
    <property type="project" value="InterPro"/>
</dbReference>
<dbReference type="InterPro" id="IPR005670">
    <property type="entry name" value="PstB-like"/>
</dbReference>
<sequence>MELQIQNLKRTYEDKVALDISDLEISSGSFIGIIGPNGAGKSTFVKLLAGIDPISRGKVLYNQKKLHKNSEVYQKMTLIFQKPYLFRTSVFDNIAYPLKIRGEKPEVIKEKVEKLLVDLGLQDLRDQPGKTLSGGESQKVALARALVFEPELLLLDEPTANIDPQSIMVMERVLRDFYENNRPTIIMVTHNIQQAKRLSKEVFFIDEGKLIERGPTAQVLEHPEEALTKNFIQWAMI</sequence>
<proteinExistence type="predicted"/>
<dbReference type="GO" id="GO:0016887">
    <property type="term" value="F:ATP hydrolysis activity"/>
    <property type="evidence" value="ECO:0007669"/>
    <property type="project" value="InterPro"/>
</dbReference>
<dbReference type="EMBL" id="SUMG01000002">
    <property type="protein sequence ID" value="NBG87486.1"/>
    <property type="molecule type" value="Genomic_DNA"/>
</dbReference>
<accession>A0AA43XJJ3</accession>
<dbReference type="InterPro" id="IPR003439">
    <property type="entry name" value="ABC_transporter-like_ATP-bd"/>
</dbReference>
<dbReference type="PANTHER" id="PTHR42781:SF9">
    <property type="entry name" value="AMINO ACID ABC TRANSPORTER, ATP-BINDING PROTEIN-RELATED"/>
    <property type="match status" value="1"/>
</dbReference>
<name>A0AA43XJJ3_9CLOT</name>
<keyword evidence="2" id="KW-0547">Nucleotide-binding</keyword>
<dbReference type="InterPro" id="IPR017871">
    <property type="entry name" value="ABC_transporter-like_CS"/>
</dbReference>
<dbReference type="PANTHER" id="PTHR42781">
    <property type="entry name" value="SPERMIDINE/PUTRESCINE IMPORT ATP-BINDING PROTEIN POTA"/>
    <property type="match status" value="1"/>
</dbReference>
<dbReference type="GO" id="GO:0016020">
    <property type="term" value="C:membrane"/>
    <property type="evidence" value="ECO:0007669"/>
    <property type="project" value="InterPro"/>
</dbReference>
<dbReference type="PROSITE" id="PS50893">
    <property type="entry name" value="ABC_TRANSPORTER_2"/>
    <property type="match status" value="1"/>
</dbReference>
<evidence type="ECO:0000313" key="6">
    <source>
        <dbReference type="Proteomes" id="UP000449710"/>
    </source>
</evidence>
<dbReference type="GO" id="GO:0035435">
    <property type="term" value="P:phosphate ion transmembrane transport"/>
    <property type="evidence" value="ECO:0007669"/>
    <property type="project" value="InterPro"/>
</dbReference>
<dbReference type="GO" id="GO:0005524">
    <property type="term" value="F:ATP binding"/>
    <property type="evidence" value="ECO:0007669"/>
    <property type="project" value="UniProtKB-KW"/>
</dbReference>
<evidence type="ECO:0000313" key="5">
    <source>
        <dbReference type="EMBL" id="NBG87486.1"/>
    </source>
</evidence>
<evidence type="ECO:0000259" key="4">
    <source>
        <dbReference type="PROSITE" id="PS50893"/>
    </source>
</evidence>
<dbReference type="SMART" id="SM00382">
    <property type="entry name" value="AAA"/>
    <property type="match status" value="1"/>
</dbReference>
<protein>
    <submittedName>
        <fullName evidence="5">Phosphate ABC transporter ATP-binding protein</fullName>
    </submittedName>
</protein>
<dbReference type="Pfam" id="PF00005">
    <property type="entry name" value="ABC_tran"/>
    <property type="match status" value="1"/>
</dbReference>
<feature type="domain" description="ABC transporter" evidence="4">
    <location>
        <begin position="3"/>
        <end position="232"/>
    </location>
</feature>
<comment type="caution">
    <text evidence="5">The sequence shown here is derived from an EMBL/GenBank/DDBJ whole genome shotgun (WGS) entry which is preliminary data.</text>
</comment>
<dbReference type="SUPFAM" id="SSF52540">
    <property type="entry name" value="P-loop containing nucleoside triphosphate hydrolases"/>
    <property type="match status" value="1"/>
</dbReference>
<reference evidence="5 6" key="1">
    <citation type="submission" date="2019-04" db="EMBL/GenBank/DDBJ databases">
        <title>Isachenkonia alkalipeptolytica gen. nov. sp. nov. a new anaerobic, alkiliphilic organothrophic bacterium capable to reduce synthesized ferrihydrite isolated from a soda lake.</title>
        <authorList>
            <person name="Toshchakov S.V."/>
            <person name="Zavarzina D.G."/>
            <person name="Zhilina T.N."/>
            <person name="Kostrikina N.A."/>
            <person name="Kublanov I.V."/>
        </authorList>
    </citation>
    <scope>NUCLEOTIDE SEQUENCE [LARGE SCALE GENOMIC DNA]</scope>
    <source>
        <strain evidence="5 6">Z-1701</strain>
    </source>
</reference>
<organism evidence="5 6">
    <name type="scientific">Isachenkonia alkalipeptolytica</name>
    <dbReference type="NCBI Taxonomy" id="2565777"/>
    <lineage>
        <taxon>Bacteria</taxon>
        <taxon>Bacillati</taxon>
        <taxon>Bacillota</taxon>
        <taxon>Clostridia</taxon>
        <taxon>Eubacteriales</taxon>
        <taxon>Clostridiaceae</taxon>
        <taxon>Isachenkonia</taxon>
    </lineage>
</organism>
<dbReference type="CDD" id="cd03260">
    <property type="entry name" value="ABC_PstB_phosphate_transporter"/>
    <property type="match status" value="1"/>
</dbReference>
<dbReference type="InterPro" id="IPR050093">
    <property type="entry name" value="ABC_SmlMolc_Importer"/>
</dbReference>
<keyword evidence="3 5" id="KW-0067">ATP-binding</keyword>
<dbReference type="InterPro" id="IPR027417">
    <property type="entry name" value="P-loop_NTPase"/>
</dbReference>
<dbReference type="InterPro" id="IPR003593">
    <property type="entry name" value="AAA+_ATPase"/>
</dbReference>
<dbReference type="AlphaFoldDB" id="A0AA43XJJ3"/>
<keyword evidence="1" id="KW-0813">Transport</keyword>
<dbReference type="Proteomes" id="UP000449710">
    <property type="component" value="Unassembled WGS sequence"/>
</dbReference>
<evidence type="ECO:0000256" key="2">
    <source>
        <dbReference type="ARBA" id="ARBA00022741"/>
    </source>
</evidence>
<dbReference type="PROSITE" id="PS00211">
    <property type="entry name" value="ABC_TRANSPORTER_1"/>
    <property type="match status" value="1"/>
</dbReference>
<evidence type="ECO:0000256" key="1">
    <source>
        <dbReference type="ARBA" id="ARBA00022448"/>
    </source>
</evidence>